<organism evidence="2 3">
    <name type="scientific">Duganella vulcania</name>
    <dbReference type="NCBI Taxonomy" id="2692166"/>
    <lineage>
        <taxon>Bacteria</taxon>
        <taxon>Pseudomonadati</taxon>
        <taxon>Pseudomonadota</taxon>
        <taxon>Betaproteobacteria</taxon>
        <taxon>Burkholderiales</taxon>
        <taxon>Oxalobacteraceae</taxon>
        <taxon>Telluria group</taxon>
        <taxon>Duganella</taxon>
    </lineage>
</organism>
<dbReference type="Gene3D" id="3.40.50.12780">
    <property type="entry name" value="N-terminal domain of ligase-like"/>
    <property type="match status" value="1"/>
</dbReference>
<dbReference type="EMBL" id="WWCW01000552">
    <property type="protein sequence ID" value="MYM92233.1"/>
    <property type="molecule type" value="Genomic_DNA"/>
</dbReference>
<evidence type="ECO:0000313" key="2">
    <source>
        <dbReference type="EMBL" id="MYM92233.1"/>
    </source>
</evidence>
<evidence type="ECO:0000313" key="3">
    <source>
        <dbReference type="Proteomes" id="UP000470302"/>
    </source>
</evidence>
<dbReference type="RefSeq" id="WP_161100655.1">
    <property type="nucleotide sequence ID" value="NZ_WWCW01000552.1"/>
</dbReference>
<dbReference type="Proteomes" id="UP000470302">
    <property type="component" value="Unassembled WGS sequence"/>
</dbReference>
<proteinExistence type="predicted"/>
<comment type="caution">
    <text evidence="2">The sequence shown here is derived from an EMBL/GenBank/DDBJ whole genome shotgun (WGS) entry which is preliminary data.</text>
</comment>
<protein>
    <recommendedName>
        <fullName evidence="4">AMP-binding protein</fullName>
    </recommendedName>
</protein>
<dbReference type="InterPro" id="IPR042099">
    <property type="entry name" value="ANL_N_sf"/>
</dbReference>
<evidence type="ECO:0000256" key="1">
    <source>
        <dbReference type="SAM" id="MobiDB-lite"/>
    </source>
</evidence>
<name>A0A845GC96_9BURK</name>
<dbReference type="AlphaFoldDB" id="A0A845GC96"/>
<sequence>LAALRQAGAHETGLTAGWGRGAPQPPSGVTLLSLFEEQVAARPQALALVFEEQQYSYLALHALAQAMARRIAHALGGGRAAQLGVLIDDPVQ</sequence>
<reference evidence="2 3" key="1">
    <citation type="submission" date="2020-01" db="EMBL/GenBank/DDBJ databases">
        <title>Novel species isolated from a subtropical stream in China.</title>
        <authorList>
            <person name="Lu H."/>
        </authorList>
    </citation>
    <scope>NUCLEOTIDE SEQUENCE [LARGE SCALE GENOMIC DNA]</scope>
    <source>
        <strain evidence="2 3">FT82W</strain>
    </source>
</reference>
<feature type="region of interest" description="Disordered" evidence="1">
    <location>
        <begin position="1"/>
        <end position="23"/>
    </location>
</feature>
<gene>
    <name evidence="2" type="ORF">GTP91_34385</name>
</gene>
<feature type="non-terminal residue" evidence="2">
    <location>
        <position position="92"/>
    </location>
</feature>
<feature type="non-terminal residue" evidence="2">
    <location>
        <position position="1"/>
    </location>
</feature>
<dbReference type="SUPFAM" id="SSF56801">
    <property type="entry name" value="Acetyl-CoA synthetase-like"/>
    <property type="match status" value="1"/>
</dbReference>
<accession>A0A845GC96</accession>
<evidence type="ECO:0008006" key="4">
    <source>
        <dbReference type="Google" id="ProtNLM"/>
    </source>
</evidence>